<evidence type="ECO:0000313" key="5">
    <source>
        <dbReference type="Proteomes" id="UP000646365"/>
    </source>
</evidence>
<dbReference type="Gene3D" id="2.30.30.240">
    <property type="entry name" value="PRC-barrel domain"/>
    <property type="match status" value="1"/>
</dbReference>
<reference evidence="4" key="2">
    <citation type="submission" date="2020-09" db="EMBL/GenBank/DDBJ databases">
        <authorList>
            <person name="Sun Q."/>
            <person name="Zhou Y."/>
        </authorList>
    </citation>
    <scope>NUCLEOTIDE SEQUENCE</scope>
    <source>
        <strain evidence="4">CGMCC 1.15725</strain>
    </source>
</reference>
<feature type="compositionally biased region" description="Low complexity" evidence="1">
    <location>
        <begin position="80"/>
        <end position="89"/>
    </location>
</feature>
<feature type="domain" description="PRC-barrel" evidence="3">
    <location>
        <begin position="168"/>
        <end position="224"/>
    </location>
</feature>
<feature type="compositionally biased region" description="Polar residues" evidence="1">
    <location>
        <begin position="41"/>
        <end position="53"/>
    </location>
</feature>
<dbReference type="PRINTS" id="PR01217">
    <property type="entry name" value="PRICHEXTENSN"/>
</dbReference>
<comment type="caution">
    <text evidence="4">The sequence shown here is derived from an EMBL/GenBank/DDBJ whole genome shotgun (WGS) entry which is preliminary data.</text>
</comment>
<dbReference type="Proteomes" id="UP000646365">
    <property type="component" value="Unassembled WGS sequence"/>
</dbReference>
<dbReference type="InterPro" id="IPR027275">
    <property type="entry name" value="PRC-brl_dom"/>
</dbReference>
<dbReference type="PANTHER" id="PTHR36505">
    <property type="entry name" value="BLR1072 PROTEIN"/>
    <property type="match status" value="1"/>
</dbReference>
<keyword evidence="5" id="KW-1185">Reference proteome</keyword>
<dbReference type="Pfam" id="PF05239">
    <property type="entry name" value="PRC"/>
    <property type="match status" value="1"/>
</dbReference>
<dbReference type="EMBL" id="BMJQ01000013">
    <property type="protein sequence ID" value="GGF34800.1"/>
    <property type="molecule type" value="Genomic_DNA"/>
</dbReference>
<feature type="compositionally biased region" description="Pro residues" evidence="1">
    <location>
        <begin position="139"/>
        <end position="157"/>
    </location>
</feature>
<evidence type="ECO:0000259" key="3">
    <source>
        <dbReference type="Pfam" id="PF05239"/>
    </source>
</evidence>
<organism evidence="4 5">
    <name type="scientific">Aliidongia dinghuensis</name>
    <dbReference type="NCBI Taxonomy" id="1867774"/>
    <lineage>
        <taxon>Bacteria</taxon>
        <taxon>Pseudomonadati</taxon>
        <taxon>Pseudomonadota</taxon>
        <taxon>Alphaproteobacteria</taxon>
        <taxon>Rhodospirillales</taxon>
        <taxon>Dongiaceae</taxon>
        <taxon>Aliidongia</taxon>
    </lineage>
</organism>
<feature type="compositionally biased region" description="Pro residues" evidence="1">
    <location>
        <begin position="260"/>
        <end position="272"/>
    </location>
</feature>
<feature type="region of interest" description="Disordered" evidence="1">
    <location>
        <begin position="35"/>
        <end position="164"/>
    </location>
</feature>
<feature type="compositionally biased region" description="Low complexity" evidence="1">
    <location>
        <begin position="58"/>
        <end position="74"/>
    </location>
</feature>
<dbReference type="AlphaFoldDB" id="A0A8J2YZ62"/>
<name>A0A8J2YZ62_9PROT</name>
<dbReference type="InterPro" id="IPR011033">
    <property type="entry name" value="PRC_barrel-like_sf"/>
</dbReference>
<reference evidence="4" key="1">
    <citation type="journal article" date="2014" name="Int. J. Syst. Evol. Microbiol.">
        <title>Complete genome sequence of Corynebacterium casei LMG S-19264T (=DSM 44701T), isolated from a smear-ripened cheese.</title>
        <authorList>
            <consortium name="US DOE Joint Genome Institute (JGI-PGF)"/>
            <person name="Walter F."/>
            <person name="Albersmeier A."/>
            <person name="Kalinowski J."/>
            <person name="Ruckert C."/>
        </authorList>
    </citation>
    <scope>NUCLEOTIDE SEQUENCE</scope>
    <source>
        <strain evidence="4">CGMCC 1.15725</strain>
    </source>
</reference>
<proteinExistence type="predicted"/>
<evidence type="ECO:0000313" key="4">
    <source>
        <dbReference type="EMBL" id="GGF34800.1"/>
    </source>
</evidence>
<protein>
    <recommendedName>
        <fullName evidence="3">PRC-barrel domain-containing protein</fullName>
    </recommendedName>
</protein>
<dbReference type="SUPFAM" id="SSF50346">
    <property type="entry name" value="PRC-barrel domain"/>
    <property type="match status" value="1"/>
</dbReference>
<evidence type="ECO:0000256" key="1">
    <source>
        <dbReference type="SAM" id="MobiDB-lite"/>
    </source>
</evidence>
<accession>A0A8J2YZ62</accession>
<feature type="region of interest" description="Disordered" evidence="1">
    <location>
        <begin position="234"/>
        <end position="272"/>
    </location>
</feature>
<sequence length="272" mass="27621">MALGRRRLIRRRPIRRWLPGTSLLAILLASQPLAGAADDPTATSNKSESTEPTASVLDAAPAPQGPSGDQQAPAAPSPAAPADQQAPATASPPPPPPSPPSSAPATAPEAAPADQGTAPQAPAAGETPPPAAGEAPQPAETPPPPPPPKGEPQPPKNLEPIPKAEAISILGKKVKGPAGEDMGRVVDLLLDRNAEPKAVVIDFGGFLGVGSRKIAIDWRLVRFVPDDADAPIALGLGKPDVQAAPEYKPEHKDTATPPVMVGPPPSDPDAAR</sequence>
<dbReference type="RefSeq" id="WP_189050233.1">
    <property type="nucleotide sequence ID" value="NZ_BMJQ01000013.1"/>
</dbReference>
<gene>
    <name evidence="4" type="ORF">GCM10011611_46270</name>
</gene>
<feature type="compositionally biased region" description="Pro residues" evidence="1">
    <location>
        <begin position="90"/>
        <end position="102"/>
    </location>
</feature>
<dbReference type="PANTHER" id="PTHR36505:SF1">
    <property type="entry name" value="BLR1072 PROTEIN"/>
    <property type="match status" value="1"/>
</dbReference>
<feature type="compositionally biased region" description="Low complexity" evidence="1">
    <location>
        <begin position="103"/>
        <end position="138"/>
    </location>
</feature>
<evidence type="ECO:0000256" key="2">
    <source>
        <dbReference type="SAM" id="SignalP"/>
    </source>
</evidence>
<feature type="chain" id="PRO_5035263818" description="PRC-barrel domain-containing protein" evidence="2">
    <location>
        <begin position="37"/>
        <end position="272"/>
    </location>
</feature>
<feature type="signal peptide" evidence="2">
    <location>
        <begin position="1"/>
        <end position="36"/>
    </location>
</feature>
<keyword evidence="2" id="KW-0732">Signal</keyword>